<evidence type="ECO:0000259" key="2">
    <source>
        <dbReference type="Pfam" id="PF05678"/>
    </source>
</evidence>
<protein>
    <recommendedName>
        <fullName evidence="2">VQ domain-containing protein</fullName>
    </recommendedName>
</protein>
<evidence type="ECO:0000256" key="1">
    <source>
        <dbReference type="SAM" id="MobiDB-lite"/>
    </source>
</evidence>
<evidence type="ECO:0000313" key="4">
    <source>
        <dbReference type="Proteomes" id="UP000243459"/>
    </source>
</evidence>
<dbReference type="EMBL" id="CM007384">
    <property type="protein sequence ID" value="ONK71342.1"/>
    <property type="molecule type" value="Genomic_DNA"/>
</dbReference>
<keyword evidence="4" id="KW-1185">Reference proteome</keyword>
<dbReference type="Proteomes" id="UP000243459">
    <property type="component" value="Chromosome 4"/>
</dbReference>
<feature type="region of interest" description="Disordered" evidence="1">
    <location>
        <begin position="1"/>
        <end position="49"/>
    </location>
</feature>
<proteinExistence type="predicted"/>
<dbReference type="InterPro" id="IPR039607">
    <property type="entry name" value="VQ_8/17/18/20/21/25"/>
</dbReference>
<accession>A0A5P1EZG7</accession>
<sequence>MDCSEHPTGSGGRSPARREVQGPRPTPLKVRKDFDKFKKPPHPPQHRPPVIIYTVSPKVIHTNPSDFMSLVQRLTGAASSSTSTSVASETVRKLATIEKPLPLAKRDNDVLNPLGFGDVATSFNHAGILSPVPASLPAISPNFFSPPAVDISNSLSFLPDLSPGIFSGNHKNYADNSFLISPGNLLSSHIAPTPSGSIMSDTEYRCFIGGLSWSTKDDDLRDAFEKFGRLSEAKALIGLCDLSSCMLRLKEVMLCSCLFYRAHVDPTFWADHSIIVYAVAILDATVHAVAVLDGASDSLHLDSCQPMTILDAGNLAAERLKTLAGRPGELACHRCAAEGLHRRSAPAPAAAPMPRT</sequence>
<dbReference type="InterPro" id="IPR008889">
    <property type="entry name" value="VQ"/>
</dbReference>
<feature type="domain" description="VQ" evidence="2">
    <location>
        <begin position="54"/>
        <end position="80"/>
    </location>
</feature>
<reference evidence="4" key="1">
    <citation type="journal article" date="2017" name="Nat. Commun.">
        <title>The asparagus genome sheds light on the origin and evolution of a young Y chromosome.</title>
        <authorList>
            <person name="Harkess A."/>
            <person name="Zhou J."/>
            <person name="Xu C."/>
            <person name="Bowers J.E."/>
            <person name="Van der Hulst R."/>
            <person name="Ayyampalayam S."/>
            <person name="Mercati F."/>
            <person name="Riccardi P."/>
            <person name="McKain M.R."/>
            <person name="Kakrana A."/>
            <person name="Tang H."/>
            <person name="Ray J."/>
            <person name="Groenendijk J."/>
            <person name="Arikit S."/>
            <person name="Mathioni S.M."/>
            <person name="Nakano M."/>
            <person name="Shan H."/>
            <person name="Telgmann-Rauber A."/>
            <person name="Kanno A."/>
            <person name="Yue Z."/>
            <person name="Chen H."/>
            <person name="Li W."/>
            <person name="Chen Y."/>
            <person name="Xu X."/>
            <person name="Zhang Y."/>
            <person name="Luo S."/>
            <person name="Chen H."/>
            <person name="Gao J."/>
            <person name="Mao Z."/>
            <person name="Pires J.C."/>
            <person name="Luo M."/>
            <person name="Kudrna D."/>
            <person name="Wing R.A."/>
            <person name="Meyers B.C."/>
            <person name="Yi K."/>
            <person name="Kong H."/>
            <person name="Lavrijsen P."/>
            <person name="Sunseri F."/>
            <person name="Falavigna A."/>
            <person name="Ye Y."/>
            <person name="Leebens-Mack J.H."/>
            <person name="Chen G."/>
        </authorList>
    </citation>
    <scope>NUCLEOTIDE SEQUENCE [LARGE SCALE GENOMIC DNA]</scope>
    <source>
        <strain evidence="4">cv. DH0086</strain>
    </source>
</reference>
<dbReference type="AlphaFoldDB" id="A0A5P1EZG7"/>
<dbReference type="PANTHER" id="PTHR33143">
    <property type="entry name" value="F16F4.1 PROTEIN-RELATED"/>
    <property type="match status" value="1"/>
</dbReference>
<dbReference type="PANTHER" id="PTHR33143:SF6">
    <property type="entry name" value="OS08G0102900 PROTEIN"/>
    <property type="match status" value="1"/>
</dbReference>
<dbReference type="InterPro" id="IPR012677">
    <property type="entry name" value="Nucleotide-bd_a/b_plait_sf"/>
</dbReference>
<dbReference type="SUPFAM" id="SSF54928">
    <property type="entry name" value="RNA-binding domain, RBD"/>
    <property type="match status" value="1"/>
</dbReference>
<dbReference type="InterPro" id="IPR035979">
    <property type="entry name" value="RBD_domain_sf"/>
</dbReference>
<name>A0A5P1EZG7_ASPOF</name>
<organism evidence="3 4">
    <name type="scientific">Asparagus officinalis</name>
    <name type="common">Garden asparagus</name>
    <dbReference type="NCBI Taxonomy" id="4686"/>
    <lineage>
        <taxon>Eukaryota</taxon>
        <taxon>Viridiplantae</taxon>
        <taxon>Streptophyta</taxon>
        <taxon>Embryophyta</taxon>
        <taxon>Tracheophyta</taxon>
        <taxon>Spermatophyta</taxon>
        <taxon>Magnoliopsida</taxon>
        <taxon>Liliopsida</taxon>
        <taxon>Asparagales</taxon>
        <taxon>Asparagaceae</taxon>
        <taxon>Asparagoideae</taxon>
        <taxon>Asparagus</taxon>
    </lineage>
</organism>
<dbReference type="Pfam" id="PF05678">
    <property type="entry name" value="VQ"/>
    <property type="match status" value="1"/>
</dbReference>
<dbReference type="Gene3D" id="3.30.70.330">
    <property type="match status" value="1"/>
</dbReference>
<gene>
    <name evidence="3" type="ORF">A4U43_C04F7490</name>
</gene>
<dbReference type="Gramene" id="ONK71342">
    <property type="protein sequence ID" value="ONK71342"/>
    <property type="gene ID" value="A4U43_C04F7490"/>
</dbReference>
<dbReference type="GO" id="GO:0005634">
    <property type="term" value="C:nucleus"/>
    <property type="evidence" value="ECO:0007669"/>
    <property type="project" value="TreeGrafter"/>
</dbReference>
<evidence type="ECO:0000313" key="3">
    <source>
        <dbReference type="EMBL" id="ONK71342.1"/>
    </source>
</evidence>
<dbReference type="GO" id="GO:0003676">
    <property type="term" value="F:nucleic acid binding"/>
    <property type="evidence" value="ECO:0007669"/>
    <property type="project" value="InterPro"/>
</dbReference>